<dbReference type="EMBL" id="JAWDGP010004196">
    <property type="protein sequence ID" value="KAK3766758.1"/>
    <property type="molecule type" value="Genomic_DNA"/>
</dbReference>
<dbReference type="AlphaFoldDB" id="A0AAE0ZCH4"/>
<reference evidence="1" key="1">
    <citation type="journal article" date="2023" name="G3 (Bethesda)">
        <title>A reference genome for the long-term kleptoplast-retaining sea slug Elysia crispata morphotype clarki.</title>
        <authorList>
            <person name="Eastman K.E."/>
            <person name="Pendleton A.L."/>
            <person name="Shaikh M.A."/>
            <person name="Suttiyut T."/>
            <person name="Ogas R."/>
            <person name="Tomko P."/>
            <person name="Gavelis G."/>
            <person name="Widhalm J.R."/>
            <person name="Wisecaver J.H."/>
        </authorList>
    </citation>
    <scope>NUCLEOTIDE SEQUENCE</scope>
    <source>
        <strain evidence="1">ECLA1</strain>
    </source>
</reference>
<protein>
    <submittedName>
        <fullName evidence="1">Uncharacterized protein</fullName>
    </submittedName>
</protein>
<evidence type="ECO:0000313" key="2">
    <source>
        <dbReference type="Proteomes" id="UP001283361"/>
    </source>
</evidence>
<proteinExistence type="predicted"/>
<name>A0AAE0ZCH4_9GAST</name>
<accession>A0AAE0ZCH4</accession>
<keyword evidence="2" id="KW-1185">Reference proteome</keyword>
<dbReference type="Proteomes" id="UP001283361">
    <property type="component" value="Unassembled WGS sequence"/>
</dbReference>
<organism evidence="1 2">
    <name type="scientific">Elysia crispata</name>
    <name type="common">lettuce slug</name>
    <dbReference type="NCBI Taxonomy" id="231223"/>
    <lineage>
        <taxon>Eukaryota</taxon>
        <taxon>Metazoa</taxon>
        <taxon>Spiralia</taxon>
        <taxon>Lophotrochozoa</taxon>
        <taxon>Mollusca</taxon>
        <taxon>Gastropoda</taxon>
        <taxon>Heterobranchia</taxon>
        <taxon>Euthyneura</taxon>
        <taxon>Panpulmonata</taxon>
        <taxon>Sacoglossa</taxon>
        <taxon>Placobranchoidea</taxon>
        <taxon>Plakobranchidae</taxon>
        <taxon>Elysia</taxon>
    </lineage>
</organism>
<comment type="caution">
    <text evidence="1">The sequence shown here is derived from an EMBL/GenBank/DDBJ whole genome shotgun (WGS) entry which is preliminary data.</text>
</comment>
<gene>
    <name evidence="1" type="ORF">RRG08_047281</name>
</gene>
<sequence length="117" mass="12745">MKTIWSISNGFATNCPSSGLWTEPLGNIGPDIQVGTCEGQICCPSYYIPFCPVPRRLRLASGGGFCTIDSLVRRKSVERYGGVERKRENWVRDGNSAGLSGGRLDEYTIAVQPLTST</sequence>
<evidence type="ECO:0000313" key="1">
    <source>
        <dbReference type="EMBL" id="KAK3766758.1"/>
    </source>
</evidence>